<protein>
    <submittedName>
        <fullName evidence="2">Uncharacterized protein</fullName>
    </submittedName>
</protein>
<sequence length="224" mass="24021">MDGVDVRQHLSPADGQGEPEDTWELDTWEDLASGHLDSCFQYRLRGLSSSSATAASGVVLCPRAHPVPPVAGAGEDAHPGPGCQLCPLDTRRDCQASLLSVGSSWRSWSRLSCQEITAQTCAPSFASGTLGTLQPGVCFCQKPPDPAWGPEVRSPSTIRAMPALGSHPWVDFKETPVQRELDLAAHILVHSTRCSQHPLCQARVLQELGALPEAPQRTLGHHPV</sequence>
<comment type="caution">
    <text evidence="2">The sequence shown here is derived from an EMBL/GenBank/DDBJ whole genome shotgun (WGS) entry which is preliminary data.</text>
</comment>
<dbReference type="InParanoid" id="A0A7J8BKH6"/>
<keyword evidence="3" id="KW-1185">Reference proteome</keyword>
<gene>
    <name evidence="2" type="ORF">HJG59_010193</name>
</gene>
<proteinExistence type="predicted"/>
<name>A0A7J8BKH6_MOLMO</name>
<evidence type="ECO:0000256" key="1">
    <source>
        <dbReference type="SAM" id="MobiDB-lite"/>
    </source>
</evidence>
<dbReference type="Proteomes" id="UP000550707">
    <property type="component" value="Unassembled WGS sequence"/>
</dbReference>
<dbReference type="AlphaFoldDB" id="A0A7J8BKH6"/>
<organism evidence="2 3">
    <name type="scientific">Molossus molossus</name>
    <name type="common">Pallas' mastiff bat</name>
    <name type="synonym">Vespertilio molossus</name>
    <dbReference type="NCBI Taxonomy" id="27622"/>
    <lineage>
        <taxon>Eukaryota</taxon>
        <taxon>Metazoa</taxon>
        <taxon>Chordata</taxon>
        <taxon>Craniata</taxon>
        <taxon>Vertebrata</taxon>
        <taxon>Euteleostomi</taxon>
        <taxon>Mammalia</taxon>
        <taxon>Eutheria</taxon>
        <taxon>Laurasiatheria</taxon>
        <taxon>Chiroptera</taxon>
        <taxon>Yangochiroptera</taxon>
        <taxon>Molossidae</taxon>
        <taxon>Molossus</taxon>
    </lineage>
</organism>
<evidence type="ECO:0000313" key="2">
    <source>
        <dbReference type="EMBL" id="KAF6398935.1"/>
    </source>
</evidence>
<accession>A0A7J8BKH6</accession>
<dbReference type="EMBL" id="JACASF010000026">
    <property type="protein sequence ID" value="KAF6398935.1"/>
    <property type="molecule type" value="Genomic_DNA"/>
</dbReference>
<reference evidence="2 3" key="1">
    <citation type="journal article" date="2020" name="Nature">
        <title>Six reference-quality genomes reveal evolution of bat adaptations.</title>
        <authorList>
            <person name="Jebb D."/>
            <person name="Huang Z."/>
            <person name="Pippel M."/>
            <person name="Hughes G.M."/>
            <person name="Lavrichenko K."/>
            <person name="Devanna P."/>
            <person name="Winkler S."/>
            <person name="Jermiin L.S."/>
            <person name="Skirmuntt E.C."/>
            <person name="Katzourakis A."/>
            <person name="Burkitt-Gray L."/>
            <person name="Ray D.A."/>
            <person name="Sullivan K.A.M."/>
            <person name="Roscito J.G."/>
            <person name="Kirilenko B.M."/>
            <person name="Davalos L.M."/>
            <person name="Corthals A.P."/>
            <person name="Power M.L."/>
            <person name="Jones G."/>
            <person name="Ransome R.D."/>
            <person name="Dechmann D.K.N."/>
            <person name="Locatelli A.G."/>
            <person name="Puechmaille S.J."/>
            <person name="Fedrigo O."/>
            <person name="Jarvis E.D."/>
            <person name="Hiller M."/>
            <person name="Vernes S.C."/>
            <person name="Myers E.W."/>
            <person name="Teeling E.C."/>
        </authorList>
    </citation>
    <scope>NUCLEOTIDE SEQUENCE [LARGE SCALE GENOMIC DNA]</scope>
    <source>
        <strain evidence="2">MMolMol1</strain>
        <tissue evidence="2">Muscle</tissue>
    </source>
</reference>
<feature type="region of interest" description="Disordered" evidence="1">
    <location>
        <begin position="1"/>
        <end position="22"/>
    </location>
</feature>
<evidence type="ECO:0000313" key="3">
    <source>
        <dbReference type="Proteomes" id="UP000550707"/>
    </source>
</evidence>